<dbReference type="GeneID" id="41957811"/>
<gene>
    <name evidence="3" type="ORF">PgNI_02843</name>
</gene>
<sequence>MQQLYLNPTQPSQLLTGHVAGDGSISLPLANLAGLETLGSPVAVKRIAHLIDLAVGISVSQEGNSSLDALIAKGTSATREVGSTKCLGTPALLHGVDEVSLLVVAKVGQGSHVEGGHHVVVLVDQVVAVEHVDAVPGGVVSLDEHLFVLAQPDDVLETGGLVGQDGAVAVALQNPKVDKVDVDGVGPAAGRVLELPDLDGSAGDVGEHAVVDVGKGDAVDAPLGLLAVEAEEVADGVVGDGLGERDGAQGRGDHAGVGGGGLVGDDEAHDLVRVGVVLVDAGAAGVGQVQEVDGLAGVLGKVKDDLVALGVGDVDVGDLLGGLEETGVGRDDLEGDLGAAGADGGKVQGEGARDGGVEEAEAVLARLDVQEGPGLAVDVDHVSPEAVLLTIGGDQVAV</sequence>
<name>A0A6P8BAL0_PYRGI</name>
<reference evidence="3" key="3">
    <citation type="submission" date="2025-08" db="UniProtKB">
        <authorList>
            <consortium name="RefSeq"/>
        </authorList>
    </citation>
    <scope>IDENTIFICATION</scope>
    <source>
        <strain evidence="3">NI907</strain>
    </source>
</reference>
<evidence type="ECO:0000256" key="1">
    <source>
        <dbReference type="SAM" id="MobiDB-lite"/>
    </source>
</evidence>
<dbReference type="Proteomes" id="UP000515153">
    <property type="component" value="Unplaced"/>
</dbReference>
<keyword evidence="2" id="KW-1185">Reference proteome</keyword>
<evidence type="ECO:0000313" key="2">
    <source>
        <dbReference type="Proteomes" id="UP000515153"/>
    </source>
</evidence>
<dbReference type="AlphaFoldDB" id="A0A6P8BAL0"/>
<evidence type="ECO:0000313" key="3">
    <source>
        <dbReference type="RefSeq" id="XP_030984210.1"/>
    </source>
</evidence>
<accession>A0A6P8BAL0</accession>
<proteinExistence type="predicted"/>
<dbReference type="KEGG" id="pgri:PgNI_02843"/>
<reference evidence="3" key="1">
    <citation type="journal article" date="2019" name="Mol. Biol. Evol.">
        <title>Blast fungal genomes show frequent chromosomal changes, gene gains and losses, and effector gene turnover.</title>
        <authorList>
            <person name="Gomez Luciano L.B."/>
            <person name="Jason Tsai I."/>
            <person name="Chuma I."/>
            <person name="Tosa Y."/>
            <person name="Chen Y.H."/>
            <person name="Li J.Y."/>
            <person name="Li M.Y."/>
            <person name="Jade Lu M.Y."/>
            <person name="Nakayashiki H."/>
            <person name="Li W.H."/>
        </authorList>
    </citation>
    <scope>NUCLEOTIDE SEQUENCE</scope>
    <source>
        <strain evidence="3">NI907</strain>
    </source>
</reference>
<feature type="region of interest" description="Disordered" evidence="1">
    <location>
        <begin position="331"/>
        <end position="353"/>
    </location>
</feature>
<organism evidence="2 3">
    <name type="scientific">Pyricularia grisea</name>
    <name type="common">Crabgrass-specific blast fungus</name>
    <name type="synonym">Magnaporthe grisea</name>
    <dbReference type="NCBI Taxonomy" id="148305"/>
    <lineage>
        <taxon>Eukaryota</taxon>
        <taxon>Fungi</taxon>
        <taxon>Dikarya</taxon>
        <taxon>Ascomycota</taxon>
        <taxon>Pezizomycotina</taxon>
        <taxon>Sordariomycetes</taxon>
        <taxon>Sordariomycetidae</taxon>
        <taxon>Magnaporthales</taxon>
        <taxon>Pyriculariaceae</taxon>
        <taxon>Pyricularia</taxon>
    </lineage>
</organism>
<protein>
    <submittedName>
        <fullName evidence="3">Uncharacterized protein</fullName>
    </submittedName>
</protein>
<dbReference type="RefSeq" id="XP_030984210.1">
    <property type="nucleotide sequence ID" value="XM_031122900.1"/>
</dbReference>
<reference evidence="3" key="2">
    <citation type="submission" date="2019-10" db="EMBL/GenBank/DDBJ databases">
        <authorList>
            <consortium name="NCBI Genome Project"/>
        </authorList>
    </citation>
    <scope>NUCLEOTIDE SEQUENCE</scope>
    <source>
        <strain evidence="3">NI907</strain>
    </source>
</reference>